<dbReference type="Proteomes" id="UP000037784">
    <property type="component" value="Unassembled WGS sequence"/>
</dbReference>
<evidence type="ECO:0000313" key="6">
    <source>
        <dbReference type="EMBL" id="GAP61864.1"/>
    </source>
</evidence>
<dbReference type="SUPFAM" id="SSF50486">
    <property type="entry name" value="FMT C-terminal domain-like"/>
    <property type="match status" value="1"/>
</dbReference>
<dbReference type="CDD" id="cd00540">
    <property type="entry name" value="AAG"/>
    <property type="match status" value="1"/>
</dbReference>
<evidence type="ECO:0000313" key="8">
    <source>
        <dbReference type="Proteomes" id="UP000037784"/>
    </source>
</evidence>
<dbReference type="EC" id="3.2.2.-" evidence="5"/>
<evidence type="ECO:0000256" key="3">
    <source>
        <dbReference type="ARBA" id="ARBA00022801"/>
    </source>
</evidence>
<dbReference type="PANTHER" id="PTHR10429">
    <property type="entry name" value="DNA-3-METHYLADENINE GLYCOSYLASE"/>
    <property type="match status" value="1"/>
</dbReference>
<dbReference type="GO" id="GO:0003905">
    <property type="term" value="F:alkylbase DNA N-glycosylase activity"/>
    <property type="evidence" value="ECO:0007669"/>
    <property type="project" value="InterPro"/>
</dbReference>
<dbReference type="Pfam" id="PF02245">
    <property type="entry name" value="Pur_DNA_glyco"/>
    <property type="match status" value="1"/>
</dbReference>
<sequence length="199" mass="22450">MQTARLTRDFFDRDTVVVARDLLGRILVRRFPDGTVARLRIVETEAYTPDGDTANHASRGPTPRTAPMFGPPGHAYVYMIYGKYHCFNIVTEGVGQGAAVLIRAAEPLEGVEILERHRPVRRRYDLTNGPGKLCIALNIDRSFTGHDCITSRHLWFEEGAPIPDDHVARTPRIGIDYAAEHDRLALKRMFIKSNPWVSK</sequence>
<keyword evidence="2 5" id="KW-0227">DNA damage</keyword>
<dbReference type="RefSeq" id="WP_054491801.1">
    <property type="nucleotide sequence ID" value="NZ_BBZA01000016.1"/>
</dbReference>
<keyword evidence="4 5" id="KW-0234">DNA repair</keyword>
<dbReference type="PANTHER" id="PTHR10429:SF0">
    <property type="entry name" value="DNA-3-METHYLADENINE GLYCOSYLASE"/>
    <property type="match status" value="1"/>
</dbReference>
<dbReference type="FunCoup" id="A0A0M9UBH9">
    <property type="interactions" value="90"/>
</dbReference>
<dbReference type="EMBL" id="LGKN01000003">
    <property type="protein sequence ID" value="KPL89726.1"/>
    <property type="molecule type" value="Genomic_DNA"/>
</dbReference>
<dbReference type="GO" id="GO:0003677">
    <property type="term" value="F:DNA binding"/>
    <property type="evidence" value="ECO:0007669"/>
    <property type="project" value="InterPro"/>
</dbReference>
<keyword evidence="8" id="KW-1185">Reference proteome</keyword>
<comment type="caution">
    <text evidence="6">The sequence shown here is derived from an EMBL/GenBank/DDBJ whole genome shotgun (WGS) entry which is preliminary data.</text>
</comment>
<gene>
    <name evidence="6" type="ORF">ARMA_0287</name>
    <name evidence="7" type="ORF">SE16_04895</name>
</gene>
<protein>
    <recommendedName>
        <fullName evidence="5">Putative 3-methyladenine DNA glycosylase</fullName>
        <ecNumber evidence="5">3.2.2.-</ecNumber>
    </recommendedName>
</protein>
<dbReference type="Proteomes" id="UP000050502">
    <property type="component" value="Unassembled WGS sequence"/>
</dbReference>
<dbReference type="InterPro" id="IPR003180">
    <property type="entry name" value="MPG"/>
</dbReference>
<evidence type="ECO:0000256" key="5">
    <source>
        <dbReference type="HAMAP-Rule" id="MF_00527"/>
    </source>
</evidence>
<reference evidence="8" key="3">
    <citation type="submission" date="2015-08" db="EMBL/GenBank/DDBJ databases">
        <title>Draft Genome Sequence of a Heterotrophic Facultative Anaerobic Bacterium Ardenticatena maritima Strain 110S.</title>
        <authorList>
            <person name="Kawaichi S."/>
            <person name="Yoshida T."/>
            <person name="Sako Y."/>
            <person name="Nakamura R."/>
        </authorList>
    </citation>
    <scope>NUCLEOTIDE SEQUENCE [LARGE SCALE GENOMIC DNA]</scope>
    <source>
        <strain evidence="8">110S</strain>
    </source>
</reference>
<evidence type="ECO:0000256" key="1">
    <source>
        <dbReference type="ARBA" id="ARBA00009232"/>
    </source>
</evidence>
<evidence type="ECO:0000313" key="7">
    <source>
        <dbReference type="EMBL" id="KPL89726.1"/>
    </source>
</evidence>
<dbReference type="InterPro" id="IPR011034">
    <property type="entry name" value="Formyl_transferase-like_C_sf"/>
</dbReference>
<organism evidence="6 8">
    <name type="scientific">Ardenticatena maritima</name>
    <dbReference type="NCBI Taxonomy" id="872965"/>
    <lineage>
        <taxon>Bacteria</taxon>
        <taxon>Bacillati</taxon>
        <taxon>Chloroflexota</taxon>
        <taxon>Ardenticatenia</taxon>
        <taxon>Ardenticatenales</taxon>
        <taxon>Ardenticatenaceae</taxon>
        <taxon>Ardenticatena</taxon>
    </lineage>
</organism>
<evidence type="ECO:0000256" key="2">
    <source>
        <dbReference type="ARBA" id="ARBA00022763"/>
    </source>
</evidence>
<dbReference type="InterPro" id="IPR036995">
    <property type="entry name" value="MPG_sf"/>
</dbReference>
<keyword evidence="3 5" id="KW-0378">Hydrolase</keyword>
<dbReference type="AlphaFoldDB" id="A0A0M9UBH9"/>
<dbReference type="Gene3D" id="3.10.300.10">
    <property type="entry name" value="Methylpurine-DNA glycosylase (MPG)"/>
    <property type="match status" value="1"/>
</dbReference>
<dbReference type="PATRIC" id="fig|872965.6.peg.954"/>
<name>A0A0M9UBH9_9CHLR</name>
<evidence type="ECO:0000313" key="9">
    <source>
        <dbReference type="Proteomes" id="UP000050502"/>
    </source>
</evidence>
<dbReference type="HAMAP" id="MF_00527">
    <property type="entry name" value="3MGH"/>
    <property type="match status" value="1"/>
</dbReference>
<dbReference type="OrthoDB" id="9794313at2"/>
<dbReference type="NCBIfam" id="TIGR00567">
    <property type="entry name" value="3mg"/>
    <property type="match status" value="1"/>
</dbReference>
<evidence type="ECO:0000256" key="4">
    <source>
        <dbReference type="ARBA" id="ARBA00023204"/>
    </source>
</evidence>
<comment type="similarity">
    <text evidence="1 5">Belongs to the DNA glycosylase MPG family.</text>
</comment>
<proteinExistence type="inferred from homology"/>
<keyword evidence="6" id="KW-0326">Glycosidase</keyword>
<reference evidence="7 9" key="2">
    <citation type="submission" date="2015-07" db="EMBL/GenBank/DDBJ databases">
        <title>Whole genome sequence of Ardenticatena maritima DSM 23922.</title>
        <authorList>
            <person name="Hemp J."/>
            <person name="Ward L.M."/>
            <person name="Pace L.A."/>
            <person name="Fischer W.W."/>
        </authorList>
    </citation>
    <scope>NUCLEOTIDE SEQUENCE [LARGE SCALE GENOMIC DNA]</scope>
    <source>
        <strain evidence="7 9">110S</strain>
    </source>
</reference>
<reference evidence="6 8" key="1">
    <citation type="journal article" date="2015" name="Genome Announc.">
        <title>Draft Genome Sequence of a Heterotrophic Facultative Anaerobic Thermophilic Bacterium, Ardenticatena maritima Strain 110ST.</title>
        <authorList>
            <person name="Kawaichi S."/>
            <person name="Yoshida T."/>
            <person name="Sako Y."/>
            <person name="Nakamura R."/>
        </authorList>
    </citation>
    <scope>NUCLEOTIDE SEQUENCE [LARGE SCALE GENOMIC DNA]</scope>
    <source>
        <strain evidence="6 8">110S</strain>
    </source>
</reference>
<accession>A0A0M9UBH9</accession>
<dbReference type="GO" id="GO:0006284">
    <property type="term" value="P:base-excision repair"/>
    <property type="evidence" value="ECO:0007669"/>
    <property type="project" value="InterPro"/>
</dbReference>
<dbReference type="EMBL" id="BBZA01000016">
    <property type="protein sequence ID" value="GAP61864.1"/>
    <property type="molecule type" value="Genomic_DNA"/>
</dbReference>
<dbReference type="InParanoid" id="A0A0M9UBH9"/>
<dbReference type="FunFam" id="3.10.300.10:FF:000001">
    <property type="entry name" value="Putative 3-methyladenine DNA glycosylase"/>
    <property type="match status" value="1"/>
</dbReference>